<feature type="compositionally biased region" description="Acidic residues" evidence="9">
    <location>
        <begin position="654"/>
        <end position="664"/>
    </location>
</feature>
<dbReference type="Gene3D" id="1.25.40.10">
    <property type="entry name" value="Tetratricopeptide repeat domain"/>
    <property type="match status" value="1"/>
</dbReference>
<feature type="region of interest" description="Disordered" evidence="9">
    <location>
        <begin position="1"/>
        <end position="47"/>
    </location>
</feature>
<feature type="compositionally biased region" description="Basic and acidic residues" evidence="9">
    <location>
        <begin position="331"/>
        <end position="340"/>
    </location>
</feature>
<comment type="similarity">
    <text evidence="2">Belongs to the SNAP family.</text>
</comment>
<dbReference type="PANTHER" id="PTHR13768:SF2">
    <property type="entry name" value="GAMMA-SOLUBLE NSF ATTACHMENT PROTEIN"/>
    <property type="match status" value="1"/>
</dbReference>
<keyword evidence="5" id="KW-0653">Protein transport</keyword>
<proteinExistence type="inferred from homology"/>
<dbReference type="GO" id="GO:0016192">
    <property type="term" value="P:vesicle-mediated transport"/>
    <property type="evidence" value="ECO:0007669"/>
    <property type="project" value="UniProtKB-KW"/>
</dbReference>
<feature type="region of interest" description="Disordered" evidence="9">
    <location>
        <begin position="165"/>
        <end position="184"/>
    </location>
</feature>
<evidence type="ECO:0000256" key="8">
    <source>
        <dbReference type="ARBA" id="ARBA00042485"/>
    </source>
</evidence>
<evidence type="ECO:0000256" key="3">
    <source>
        <dbReference type="ARBA" id="ARBA00022448"/>
    </source>
</evidence>
<organism evidence="10 11">
    <name type="scientific">Trichogramma brassicae</name>
    <dbReference type="NCBI Taxonomy" id="86971"/>
    <lineage>
        <taxon>Eukaryota</taxon>
        <taxon>Metazoa</taxon>
        <taxon>Ecdysozoa</taxon>
        <taxon>Arthropoda</taxon>
        <taxon>Hexapoda</taxon>
        <taxon>Insecta</taxon>
        <taxon>Pterygota</taxon>
        <taxon>Neoptera</taxon>
        <taxon>Endopterygota</taxon>
        <taxon>Hymenoptera</taxon>
        <taxon>Apocrita</taxon>
        <taxon>Proctotrupomorpha</taxon>
        <taxon>Chalcidoidea</taxon>
        <taxon>Trichogrammatidae</taxon>
        <taxon>Trichogramma</taxon>
    </lineage>
</organism>
<dbReference type="GO" id="GO:0005483">
    <property type="term" value="F:soluble NSF attachment protein activity"/>
    <property type="evidence" value="ECO:0007669"/>
    <property type="project" value="TreeGrafter"/>
</dbReference>
<dbReference type="EMBL" id="CADCXV010001128">
    <property type="protein sequence ID" value="CAB0041746.1"/>
    <property type="molecule type" value="Genomic_DNA"/>
</dbReference>
<dbReference type="GO" id="GO:0005774">
    <property type="term" value="C:vacuolar membrane"/>
    <property type="evidence" value="ECO:0007669"/>
    <property type="project" value="TreeGrafter"/>
</dbReference>
<dbReference type="GO" id="GO:0019905">
    <property type="term" value="F:syntaxin binding"/>
    <property type="evidence" value="ECO:0007669"/>
    <property type="project" value="TreeGrafter"/>
</dbReference>
<evidence type="ECO:0000256" key="2">
    <source>
        <dbReference type="ARBA" id="ARBA00010050"/>
    </source>
</evidence>
<evidence type="ECO:0000256" key="7">
    <source>
        <dbReference type="ARBA" id="ARBA00040047"/>
    </source>
</evidence>
<dbReference type="AlphaFoldDB" id="A0A6H5IX45"/>
<evidence type="ECO:0000256" key="4">
    <source>
        <dbReference type="ARBA" id="ARBA00022892"/>
    </source>
</evidence>
<dbReference type="Proteomes" id="UP000479190">
    <property type="component" value="Unassembled WGS sequence"/>
</dbReference>
<evidence type="ECO:0000313" key="10">
    <source>
        <dbReference type="EMBL" id="CAB0041746.1"/>
    </source>
</evidence>
<dbReference type="GO" id="GO:0031201">
    <property type="term" value="C:SNARE complex"/>
    <property type="evidence" value="ECO:0007669"/>
    <property type="project" value="TreeGrafter"/>
</dbReference>
<dbReference type="OrthoDB" id="26569at2759"/>
<dbReference type="InterPro" id="IPR000744">
    <property type="entry name" value="NSF_attach"/>
</dbReference>
<feature type="region of interest" description="Disordered" evidence="9">
    <location>
        <begin position="631"/>
        <end position="664"/>
    </location>
</feature>
<dbReference type="GO" id="GO:0006886">
    <property type="term" value="P:intracellular protein transport"/>
    <property type="evidence" value="ECO:0007669"/>
    <property type="project" value="InterPro"/>
</dbReference>
<feature type="compositionally biased region" description="Polar residues" evidence="9">
    <location>
        <begin position="631"/>
        <end position="648"/>
    </location>
</feature>
<dbReference type="InterPro" id="IPR011990">
    <property type="entry name" value="TPR-like_helical_dom_sf"/>
</dbReference>
<feature type="region of interest" description="Disordered" evidence="9">
    <location>
        <begin position="303"/>
        <end position="353"/>
    </location>
</feature>
<dbReference type="SUPFAM" id="SSF48452">
    <property type="entry name" value="TPR-like"/>
    <property type="match status" value="1"/>
</dbReference>
<dbReference type="PANTHER" id="PTHR13768">
    <property type="entry name" value="SOLUBLE NSF ATTACHMENT PROTEIN SNAP"/>
    <property type="match status" value="1"/>
</dbReference>
<keyword evidence="3" id="KW-0813">Transport</keyword>
<protein>
    <recommendedName>
        <fullName evidence="7">Gamma-soluble NSF attachment protein</fullName>
    </recommendedName>
    <alternativeName>
        <fullName evidence="8">N-ethylmaleimide-sensitive factor attachment protein gamma</fullName>
    </alternativeName>
</protein>
<keyword evidence="4" id="KW-0931">ER-Golgi transport</keyword>
<evidence type="ECO:0000313" key="11">
    <source>
        <dbReference type="Proteomes" id="UP000479190"/>
    </source>
</evidence>
<dbReference type="Pfam" id="PF14938">
    <property type="entry name" value="SNAP"/>
    <property type="match status" value="1"/>
</dbReference>
<reference evidence="10 11" key="1">
    <citation type="submission" date="2020-02" db="EMBL/GenBank/DDBJ databases">
        <authorList>
            <person name="Ferguson B K."/>
        </authorList>
    </citation>
    <scope>NUCLEOTIDE SEQUENCE [LARGE SCALE GENOMIC DNA]</scope>
</reference>
<feature type="compositionally biased region" description="Polar residues" evidence="9">
    <location>
        <begin position="342"/>
        <end position="353"/>
    </location>
</feature>
<name>A0A6H5IX45_9HYME</name>
<evidence type="ECO:0000256" key="9">
    <source>
        <dbReference type="SAM" id="MobiDB-lite"/>
    </source>
</evidence>
<sequence>MNNSTRRLSGPVRQLSLQQPPPPRNQQPIRRQRSTEDEKSLKHSTSSKFTNKCDYYTRSQMSLHDRPKIRMAWSDETNRAMVKTKTEVDVEIVARQIPTVKPGRPATGRTRNMMNRYSLGEKVTILYSRQELAERLRLAWRQRQENKSNIDIFLAHNTVDEKCDSAMSTLSNPPPTDSLDCDSPPRLDNARLTSYETHMVRPATTSCAYSQIMRYSGLESSLGTWHATSSGGGASSECGTGHESSSANLAPTAPLTDREKRCLAVPIGDVFYDKKPKLVRCRSAVAPPRLIDSDKRTDARQALYSQQETRSAMPLTIQQSAGSIQQTNSSVRDESSDKLRQNRLQSSPRAQTPPGTFTKNAFCLYKFFCCIPSAPLEIEPSTSSTNQENVIEATAPTECIVCMDYEQVVLCLRELNQLSGIPKLAHNACSLYQQHGSPESGATVLDKSGKIIEQTLPDQALELYSRAAEIVLGEDSPRQAAEYMSKVARLLVKLGKYDQAADAVRREIGMHQQIDHTPSVGRLAVVLVLVQLARGDQIAAEKAFKEFGGYCEAPEVQTLEMLLQAYDSEDADAARSALNSPFIKHGYRVCKASKNSCIATTGICSSTSWCKSKCCPIGTFSSSNMNSTDVASAAESNFDSNPEPSQSAPPKGNEDEEDYEGGLC</sequence>
<accession>A0A6H5IX45</accession>
<keyword evidence="6" id="KW-0472">Membrane</keyword>
<comment type="subcellular location">
    <subcellularLocation>
        <location evidence="1">Membrane</location>
        <topology evidence="1">Peripheral membrane protein</topology>
    </subcellularLocation>
</comment>
<keyword evidence="11" id="KW-1185">Reference proteome</keyword>
<evidence type="ECO:0000256" key="6">
    <source>
        <dbReference type="ARBA" id="ARBA00023136"/>
    </source>
</evidence>
<evidence type="ECO:0000256" key="5">
    <source>
        <dbReference type="ARBA" id="ARBA00022927"/>
    </source>
</evidence>
<gene>
    <name evidence="10" type="ORF">TBRA_LOCUS13404</name>
</gene>
<feature type="region of interest" description="Disordered" evidence="9">
    <location>
        <begin position="229"/>
        <end position="252"/>
    </location>
</feature>
<evidence type="ECO:0000256" key="1">
    <source>
        <dbReference type="ARBA" id="ARBA00004170"/>
    </source>
</evidence>
<feature type="compositionally biased region" description="Polar residues" evidence="9">
    <location>
        <begin position="303"/>
        <end position="330"/>
    </location>
</feature>